<dbReference type="InterPro" id="IPR036388">
    <property type="entry name" value="WH-like_DNA-bd_sf"/>
</dbReference>
<dbReference type="EMBL" id="JADBDY010000001">
    <property type="protein sequence ID" value="MBE1457660.1"/>
    <property type="molecule type" value="Genomic_DNA"/>
</dbReference>
<dbReference type="Pfam" id="PF13401">
    <property type="entry name" value="AAA_22"/>
    <property type="match status" value="1"/>
</dbReference>
<protein>
    <submittedName>
        <fullName evidence="5">ATPase/DNA-binding SARP family transcriptional activator</fullName>
    </submittedName>
</protein>
<proteinExistence type="inferred from homology"/>
<sequence>MRFSILGPLQVHDASGHPITIGGARLRALLILLLLRPGQQVANEQLTDAIWGEDVPAAAGNALQALASRLRRALGERTRLHGDASGYRLDVVSGQVDLHEFEDLARHGGDRLQAGRPREAERALSAAASLWRGPALPDLTARGVADDIALRLAETYRTVLEDHLCARIELGRFAQALPEAEALAAREPQRERPVELLMRALAGDGRTADALAAYEEFRKRLAEETGLDPSARLRETHLRLLRGELATAPAPGPRRAPDPVPPEVVRLPRHLTSFVPREAEVSAAVARLSCARVATLTGPGGSGKTRLAVETAATLVERTPELVSGGVWFVELAPVRQGDDLPDAIATALELRGHTVLQARTGTAPQPSLERVLAFLGERAGLVVLDNCEHLVADTARIVQTLLSRCPNLRVLATSREPLGVDGESLLPVPSLALPPEDADVEEARTYTSVVLFTERAGAVRPGFTVGPDNVAHVVRIMRELDGMPLALELAAARLRAMSPAQLAARLCDRFRLLTGGNRSALPRHRTLRAVVDWSWELLDEPERLLLGRLAVFPGGADLDAVERVGSDPEGPPGTVAGQDVWAVLFALVDKSLLIAETSEREDAPPRYRQLETVRAYAAERLTRSGEQDRVRDTQARYTRDLWRRADPELRGHDQGRWIDRLGREADNCAAAFHWALERRDAALALDLVEYSQWYWTLVGGWRQIHRWSEQALELVGDQPPAGREVAYASCLFHTSGETGLGRTTVLARIARVEEVLRSVGRRVEDHPLLILCLVYHAMSDGRPDSPARARLEEALDGQPDPWARAATYLMLSLLDAVFGQAARSLERASTALEAMRGLGDVWGQCHALIQLVDIARFTDLERCRRLLAEGVELARERGLEGMAAVFRTRRAQILVDLGDLEGAEQDLKQLAGTSAEGEHLVVLSQTRAQWLRAAGRTAQARRLMDRTEPTVAGLGGFAPAYIEPAWRLLAADLAWDEGDTDRAWREAGRAWWLSRHGLGTVSADVLDAFAGMVAEQDPEWAALLLGHATALRGVADSASPRGRRVRERLVERLGEDGLRQLLARGEGAGAEAARARVARWLAPTVPDDVDLGDWAR</sequence>
<reference evidence="5 6" key="1">
    <citation type="submission" date="2020-10" db="EMBL/GenBank/DDBJ databases">
        <title>Sequencing the genomes of 1000 actinobacteria strains.</title>
        <authorList>
            <person name="Klenk H.-P."/>
        </authorList>
    </citation>
    <scope>NUCLEOTIDE SEQUENCE [LARGE SCALE GENOMIC DNA]</scope>
    <source>
        <strain evidence="5 6">DSM 45157</strain>
    </source>
</reference>
<dbReference type="Gene3D" id="1.10.10.10">
    <property type="entry name" value="Winged helix-like DNA-binding domain superfamily/Winged helix DNA-binding domain"/>
    <property type="match status" value="1"/>
</dbReference>
<dbReference type="Pfam" id="PF03704">
    <property type="entry name" value="BTAD"/>
    <property type="match status" value="1"/>
</dbReference>
<dbReference type="RefSeq" id="WP_191271212.1">
    <property type="nucleotide sequence ID" value="NZ_BMXJ01000004.1"/>
</dbReference>
<dbReference type="PANTHER" id="PTHR47691:SF3">
    <property type="entry name" value="HTH-TYPE TRANSCRIPTIONAL REGULATOR RV0890C-RELATED"/>
    <property type="match status" value="1"/>
</dbReference>
<dbReference type="InterPro" id="IPR058852">
    <property type="entry name" value="HTH_77"/>
</dbReference>
<dbReference type="CDD" id="cd15831">
    <property type="entry name" value="BTAD"/>
    <property type="match status" value="1"/>
</dbReference>
<dbReference type="InterPro" id="IPR016032">
    <property type="entry name" value="Sig_transdc_resp-reg_C-effctor"/>
</dbReference>
<dbReference type="SUPFAM" id="SSF48452">
    <property type="entry name" value="TPR-like"/>
    <property type="match status" value="1"/>
</dbReference>
<dbReference type="InterPro" id="IPR027417">
    <property type="entry name" value="P-loop_NTPase"/>
</dbReference>
<dbReference type="Gene3D" id="3.40.50.300">
    <property type="entry name" value="P-loop containing nucleotide triphosphate hydrolases"/>
    <property type="match status" value="1"/>
</dbReference>
<dbReference type="SMART" id="SM00862">
    <property type="entry name" value="Trans_reg_C"/>
    <property type="match status" value="1"/>
</dbReference>
<gene>
    <name evidence="5" type="ORF">H4W79_001874</name>
</gene>
<evidence type="ECO:0000256" key="1">
    <source>
        <dbReference type="ARBA" id="ARBA00005820"/>
    </source>
</evidence>
<evidence type="ECO:0000259" key="4">
    <source>
        <dbReference type="PROSITE" id="PS51755"/>
    </source>
</evidence>
<dbReference type="Proteomes" id="UP000598217">
    <property type="component" value="Unassembled WGS sequence"/>
</dbReference>
<comment type="similarity">
    <text evidence="1">Belongs to the AfsR/DnrI/RedD regulatory family.</text>
</comment>
<accession>A0ABR9HF50</accession>
<keyword evidence="2 3" id="KW-0238">DNA-binding</keyword>
<organism evidence="5 6">
    <name type="scientific">Nocardiopsis terrae</name>
    <dbReference type="NCBI Taxonomy" id="372655"/>
    <lineage>
        <taxon>Bacteria</taxon>
        <taxon>Bacillati</taxon>
        <taxon>Actinomycetota</taxon>
        <taxon>Actinomycetes</taxon>
        <taxon>Streptosporangiales</taxon>
        <taxon>Nocardiopsidaceae</taxon>
        <taxon>Nocardiopsis</taxon>
    </lineage>
</organism>
<evidence type="ECO:0000256" key="2">
    <source>
        <dbReference type="ARBA" id="ARBA00023125"/>
    </source>
</evidence>
<dbReference type="SUPFAM" id="SSF52540">
    <property type="entry name" value="P-loop containing nucleoside triphosphate hydrolases"/>
    <property type="match status" value="1"/>
</dbReference>
<name>A0ABR9HF50_9ACTN</name>
<feature type="DNA-binding region" description="OmpR/PhoB-type" evidence="3">
    <location>
        <begin position="1"/>
        <end position="91"/>
    </location>
</feature>
<dbReference type="InterPro" id="IPR049945">
    <property type="entry name" value="AAA_22"/>
</dbReference>
<dbReference type="Gene3D" id="1.25.40.10">
    <property type="entry name" value="Tetratricopeptide repeat domain"/>
    <property type="match status" value="2"/>
</dbReference>
<evidence type="ECO:0000256" key="3">
    <source>
        <dbReference type="PROSITE-ProRule" id="PRU01091"/>
    </source>
</evidence>
<comment type="caution">
    <text evidence="5">The sequence shown here is derived from an EMBL/GenBank/DDBJ whole genome shotgun (WGS) entry which is preliminary data.</text>
</comment>
<dbReference type="SUPFAM" id="SSF46894">
    <property type="entry name" value="C-terminal effector domain of the bipartite response regulators"/>
    <property type="match status" value="1"/>
</dbReference>
<keyword evidence="6" id="KW-1185">Reference proteome</keyword>
<evidence type="ECO:0000313" key="5">
    <source>
        <dbReference type="EMBL" id="MBE1457660.1"/>
    </source>
</evidence>
<dbReference type="SMART" id="SM01043">
    <property type="entry name" value="BTAD"/>
    <property type="match status" value="1"/>
</dbReference>
<dbReference type="InterPro" id="IPR005158">
    <property type="entry name" value="BTAD"/>
</dbReference>
<dbReference type="PANTHER" id="PTHR47691">
    <property type="entry name" value="REGULATOR-RELATED"/>
    <property type="match status" value="1"/>
</dbReference>
<evidence type="ECO:0000313" key="6">
    <source>
        <dbReference type="Proteomes" id="UP000598217"/>
    </source>
</evidence>
<dbReference type="Pfam" id="PF25872">
    <property type="entry name" value="HTH_77"/>
    <property type="match status" value="1"/>
</dbReference>
<dbReference type="Pfam" id="PF00486">
    <property type="entry name" value="Trans_reg_C"/>
    <property type="match status" value="1"/>
</dbReference>
<feature type="domain" description="OmpR/PhoB-type" evidence="4">
    <location>
        <begin position="1"/>
        <end position="91"/>
    </location>
</feature>
<dbReference type="InterPro" id="IPR001867">
    <property type="entry name" value="OmpR/PhoB-type_DNA-bd"/>
</dbReference>
<dbReference type="PROSITE" id="PS51755">
    <property type="entry name" value="OMPR_PHOB"/>
    <property type="match status" value="1"/>
</dbReference>
<dbReference type="InterPro" id="IPR011990">
    <property type="entry name" value="TPR-like_helical_dom_sf"/>
</dbReference>